<name>A0ABP8JVS7_9BACT</name>
<dbReference type="InterPro" id="IPR000182">
    <property type="entry name" value="GNAT_dom"/>
</dbReference>
<keyword evidence="2" id="KW-0012">Acyltransferase</keyword>
<feature type="domain" description="N-acetyltransferase" evidence="3">
    <location>
        <begin position="1"/>
        <end position="147"/>
    </location>
</feature>
<dbReference type="EMBL" id="BAABHB010000001">
    <property type="protein sequence ID" value="GAA4396504.1"/>
    <property type="molecule type" value="Genomic_DNA"/>
</dbReference>
<dbReference type="CDD" id="cd04301">
    <property type="entry name" value="NAT_SF"/>
    <property type="match status" value="1"/>
</dbReference>
<dbReference type="PROSITE" id="PS51186">
    <property type="entry name" value="GNAT"/>
    <property type="match status" value="1"/>
</dbReference>
<keyword evidence="5" id="KW-1185">Reference proteome</keyword>
<evidence type="ECO:0000256" key="2">
    <source>
        <dbReference type="ARBA" id="ARBA00023315"/>
    </source>
</evidence>
<organism evidence="4 5">
    <name type="scientific">Nibrella viscosa</name>
    <dbReference type="NCBI Taxonomy" id="1084524"/>
    <lineage>
        <taxon>Bacteria</taxon>
        <taxon>Pseudomonadati</taxon>
        <taxon>Bacteroidota</taxon>
        <taxon>Cytophagia</taxon>
        <taxon>Cytophagales</taxon>
        <taxon>Spirosomataceae</taxon>
        <taxon>Nibrella</taxon>
    </lineage>
</organism>
<proteinExistence type="predicted"/>
<evidence type="ECO:0000313" key="4">
    <source>
        <dbReference type="EMBL" id="GAA4396504.1"/>
    </source>
</evidence>
<accession>A0ABP8JVS7</accession>
<reference evidence="5" key="1">
    <citation type="journal article" date="2019" name="Int. J. Syst. Evol. Microbiol.">
        <title>The Global Catalogue of Microorganisms (GCM) 10K type strain sequencing project: providing services to taxonomists for standard genome sequencing and annotation.</title>
        <authorList>
            <consortium name="The Broad Institute Genomics Platform"/>
            <consortium name="The Broad Institute Genome Sequencing Center for Infectious Disease"/>
            <person name="Wu L."/>
            <person name="Ma J."/>
        </authorList>
    </citation>
    <scope>NUCLEOTIDE SEQUENCE [LARGE SCALE GENOMIC DNA]</scope>
    <source>
        <strain evidence="5">JCM 17925</strain>
    </source>
</reference>
<dbReference type="SUPFAM" id="SSF55729">
    <property type="entry name" value="Acyl-CoA N-acyltransferases (Nat)"/>
    <property type="match status" value="1"/>
</dbReference>
<dbReference type="Proteomes" id="UP001500936">
    <property type="component" value="Unassembled WGS sequence"/>
</dbReference>
<gene>
    <name evidence="4" type="ORF">GCM10023187_04700</name>
</gene>
<dbReference type="PANTHER" id="PTHR43877">
    <property type="entry name" value="AMINOALKYLPHOSPHONATE N-ACETYLTRANSFERASE-RELATED-RELATED"/>
    <property type="match status" value="1"/>
</dbReference>
<evidence type="ECO:0000256" key="1">
    <source>
        <dbReference type="ARBA" id="ARBA00022679"/>
    </source>
</evidence>
<dbReference type="InterPro" id="IPR050832">
    <property type="entry name" value="Bact_Acetyltransf"/>
</dbReference>
<evidence type="ECO:0000259" key="3">
    <source>
        <dbReference type="PROSITE" id="PS51186"/>
    </source>
</evidence>
<dbReference type="InterPro" id="IPR016181">
    <property type="entry name" value="Acyl_CoA_acyltransferase"/>
</dbReference>
<dbReference type="RefSeq" id="WP_345263560.1">
    <property type="nucleotide sequence ID" value="NZ_BAABHB010000001.1"/>
</dbReference>
<keyword evidence="1" id="KW-0808">Transferase</keyword>
<dbReference type="Pfam" id="PF00583">
    <property type="entry name" value="Acetyltransf_1"/>
    <property type="match status" value="1"/>
</dbReference>
<evidence type="ECO:0000313" key="5">
    <source>
        <dbReference type="Proteomes" id="UP001500936"/>
    </source>
</evidence>
<sequence>MTIRSYTDADRDAVLALLRLNTPAYFAESEEADLVDYLHHHSQHYFVVELDNEIVGCGGFNLFDEEKLARISWDIIHPYHQGKGLGRQLTQYRIDRIKEYPHIHTIVVRTSQLVYTFYEKFGFVLRKIVNNYWAEGYDLYYMEYPAWNTQKAETAAP</sequence>
<comment type="caution">
    <text evidence="4">The sequence shown here is derived from an EMBL/GenBank/DDBJ whole genome shotgun (WGS) entry which is preliminary data.</text>
</comment>
<dbReference type="Gene3D" id="3.40.630.30">
    <property type="match status" value="1"/>
</dbReference>
<protein>
    <submittedName>
        <fullName evidence="4">GNAT family N-acetyltransferase</fullName>
    </submittedName>
</protein>